<dbReference type="InterPro" id="IPR038454">
    <property type="entry name" value="DnaA_N_sf"/>
</dbReference>
<dbReference type="RefSeq" id="WP_066268215.1">
    <property type="nucleotide sequence ID" value="NZ_JARMAB010000025.1"/>
</dbReference>
<accession>A0ABU6MNM3</accession>
<dbReference type="Proteomes" id="UP001341444">
    <property type="component" value="Unassembled WGS sequence"/>
</dbReference>
<sequence length="87" mass="10270">MENQELWDDIVSQMKNKLGPNAYNTWFKHSNLITVEEKKLVVQASNEFAADWIRKHYLHEIEKAAEKVFKRSMSITITNKNAKAYQQ</sequence>
<feature type="domain" description="DnaA N-terminal" evidence="1">
    <location>
        <begin position="4"/>
        <end position="66"/>
    </location>
</feature>
<reference evidence="2 3" key="1">
    <citation type="submission" date="2023-03" db="EMBL/GenBank/DDBJ databases">
        <title>Bacillus Genome Sequencing.</title>
        <authorList>
            <person name="Dunlap C."/>
        </authorList>
    </citation>
    <scope>NUCLEOTIDE SEQUENCE [LARGE SCALE GENOMIC DNA]</scope>
    <source>
        <strain evidence="2 3">B-23453</strain>
    </source>
</reference>
<dbReference type="Pfam" id="PF11638">
    <property type="entry name" value="DnaA_N"/>
    <property type="match status" value="1"/>
</dbReference>
<gene>
    <name evidence="2" type="ORF">P4T90_16410</name>
</gene>
<keyword evidence="3" id="KW-1185">Reference proteome</keyword>
<proteinExistence type="predicted"/>
<dbReference type="InterPro" id="IPR024633">
    <property type="entry name" value="DnaA_N_dom"/>
</dbReference>
<organism evidence="2 3">
    <name type="scientific">Heyndrickxia acidicola</name>
    <dbReference type="NCBI Taxonomy" id="209389"/>
    <lineage>
        <taxon>Bacteria</taxon>
        <taxon>Bacillati</taxon>
        <taxon>Bacillota</taxon>
        <taxon>Bacilli</taxon>
        <taxon>Bacillales</taxon>
        <taxon>Bacillaceae</taxon>
        <taxon>Heyndrickxia</taxon>
    </lineage>
</organism>
<evidence type="ECO:0000313" key="3">
    <source>
        <dbReference type="Proteomes" id="UP001341444"/>
    </source>
</evidence>
<comment type="caution">
    <text evidence="2">The sequence shown here is derived from an EMBL/GenBank/DDBJ whole genome shotgun (WGS) entry which is preliminary data.</text>
</comment>
<evidence type="ECO:0000313" key="2">
    <source>
        <dbReference type="EMBL" id="MED1204630.1"/>
    </source>
</evidence>
<protein>
    <submittedName>
        <fullName evidence="2">DnaA N-terminal domain-containing protein</fullName>
    </submittedName>
</protein>
<evidence type="ECO:0000259" key="1">
    <source>
        <dbReference type="Pfam" id="PF11638"/>
    </source>
</evidence>
<dbReference type="EMBL" id="JARMAB010000025">
    <property type="protein sequence ID" value="MED1204630.1"/>
    <property type="molecule type" value="Genomic_DNA"/>
</dbReference>
<name>A0ABU6MNM3_9BACI</name>
<dbReference type="Gene3D" id="3.30.300.180">
    <property type="match status" value="1"/>
</dbReference>